<evidence type="ECO:0000313" key="7">
    <source>
        <dbReference type="Proteomes" id="UP000603912"/>
    </source>
</evidence>
<dbReference type="SUPFAM" id="SSF103025">
    <property type="entry name" value="Folate-binding domain"/>
    <property type="match status" value="1"/>
</dbReference>
<dbReference type="Gene3D" id="1.10.10.1100">
    <property type="entry name" value="BFD-like [2Fe-2S]-binding domain"/>
    <property type="match status" value="1"/>
</dbReference>
<feature type="domain" description="GCVT N-terminal" evidence="3">
    <location>
        <begin position="607"/>
        <end position="879"/>
    </location>
</feature>
<dbReference type="InterPro" id="IPR027266">
    <property type="entry name" value="TrmE/GcvT-like"/>
</dbReference>
<dbReference type="GO" id="GO:0008115">
    <property type="term" value="F:sarcosine oxidase activity"/>
    <property type="evidence" value="ECO:0007669"/>
    <property type="project" value="InterPro"/>
</dbReference>
<dbReference type="NCBIfam" id="TIGR01372">
    <property type="entry name" value="soxA"/>
    <property type="match status" value="1"/>
</dbReference>
<dbReference type="InterPro" id="IPR013977">
    <property type="entry name" value="GcvT_C"/>
</dbReference>
<accession>A0A917I881</accession>
<dbReference type="PANTHER" id="PTHR43757:SF2">
    <property type="entry name" value="AMINOMETHYLTRANSFERASE, MITOCHONDRIAL"/>
    <property type="match status" value="1"/>
</dbReference>
<evidence type="ECO:0000259" key="3">
    <source>
        <dbReference type="Pfam" id="PF01571"/>
    </source>
</evidence>
<reference evidence="6" key="1">
    <citation type="journal article" date="2014" name="Int. J. Syst. Evol. Microbiol.">
        <title>Complete genome sequence of Corynebacterium casei LMG S-19264T (=DSM 44701T), isolated from a smear-ripened cheese.</title>
        <authorList>
            <consortium name="US DOE Joint Genome Institute (JGI-PGF)"/>
            <person name="Walter F."/>
            <person name="Albersmeier A."/>
            <person name="Kalinowski J."/>
            <person name="Ruckert C."/>
        </authorList>
    </citation>
    <scope>NUCLEOTIDE SEQUENCE</scope>
    <source>
        <strain evidence="6">CGMCC 1.12214</strain>
    </source>
</reference>
<dbReference type="RefSeq" id="WP_188518511.1">
    <property type="nucleotide sequence ID" value="NZ_BMES01000002.1"/>
</dbReference>
<keyword evidence="7" id="KW-1185">Reference proteome</keyword>
<dbReference type="Proteomes" id="UP000603912">
    <property type="component" value="Unassembled WGS sequence"/>
</dbReference>
<dbReference type="PANTHER" id="PTHR43757">
    <property type="entry name" value="AMINOMETHYLTRANSFERASE"/>
    <property type="match status" value="1"/>
</dbReference>
<dbReference type="AlphaFoldDB" id="A0A917I881"/>
<dbReference type="PIRSF" id="PIRSF037980">
    <property type="entry name" value="SoxA"/>
    <property type="match status" value="1"/>
</dbReference>
<dbReference type="InterPro" id="IPR042204">
    <property type="entry name" value="2Fe-2S-bd_N"/>
</dbReference>
<dbReference type="GO" id="GO:0046653">
    <property type="term" value="P:tetrahydrofolate metabolic process"/>
    <property type="evidence" value="ECO:0007669"/>
    <property type="project" value="InterPro"/>
</dbReference>
<name>A0A917I881_9HYPH</name>
<keyword evidence="2" id="KW-0560">Oxidoreductase</keyword>
<dbReference type="InterPro" id="IPR041117">
    <property type="entry name" value="SoxA_A3"/>
</dbReference>
<organism evidence="6 7">
    <name type="scientific">Alsobacter metallidurans</name>
    <dbReference type="NCBI Taxonomy" id="340221"/>
    <lineage>
        <taxon>Bacteria</taxon>
        <taxon>Pseudomonadati</taxon>
        <taxon>Pseudomonadota</taxon>
        <taxon>Alphaproteobacteria</taxon>
        <taxon>Hyphomicrobiales</taxon>
        <taxon>Alsobacteraceae</taxon>
        <taxon>Alsobacter</taxon>
    </lineage>
</organism>
<dbReference type="InterPro" id="IPR036188">
    <property type="entry name" value="FAD/NAD-bd_sf"/>
</dbReference>
<dbReference type="InterPro" id="IPR041854">
    <property type="entry name" value="BFD-like_2Fe2S-bd_dom_sf"/>
</dbReference>
<evidence type="ECO:0000259" key="4">
    <source>
        <dbReference type="Pfam" id="PF08669"/>
    </source>
</evidence>
<dbReference type="Gene3D" id="3.10.20.440">
    <property type="entry name" value="2Fe-2S iron-sulphur cluster binding domain, sarcosine oxidase, alpha subunit, N-terminal domain"/>
    <property type="match status" value="1"/>
</dbReference>
<dbReference type="SUPFAM" id="SSF101790">
    <property type="entry name" value="Aminomethyltransferase beta-barrel domain"/>
    <property type="match status" value="1"/>
</dbReference>
<evidence type="ECO:0000256" key="1">
    <source>
        <dbReference type="ARBA" id="ARBA00008609"/>
    </source>
</evidence>
<dbReference type="Gene3D" id="3.50.50.60">
    <property type="entry name" value="FAD/NAD(P)-binding domain"/>
    <property type="match status" value="1"/>
</dbReference>
<dbReference type="InterPro" id="IPR006222">
    <property type="entry name" value="GCVT_N"/>
</dbReference>
<proteinExistence type="inferred from homology"/>
<dbReference type="Pfam" id="PF08669">
    <property type="entry name" value="GCV_T_C"/>
    <property type="match status" value="1"/>
</dbReference>
<dbReference type="Pfam" id="PF13510">
    <property type="entry name" value="Fer2_4"/>
    <property type="match status" value="1"/>
</dbReference>
<evidence type="ECO:0000259" key="5">
    <source>
        <dbReference type="Pfam" id="PF17806"/>
    </source>
</evidence>
<dbReference type="Pfam" id="PF01571">
    <property type="entry name" value="GCV_T"/>
    <property type="match status" value="1"/>
</dbReference>
<evidence type="ECO:0000256" key="2">
    <source>
        <dbReference type="ARBA" id="ARBA00023002"/>
    </source>
</evidence>
<dbReference type="Gene3D" id="3.30.1360.120">
    <property type="entry name" value="Probable tRNA modification gtpase trme, domain 1"/>
    <property type="match status" value="1"/>
</dbReference>
<evidence type="ECO:0000313" key="6">
    <source>
        <dbReference type="EMBL" id="GGH23757.1"/>
    </source>
</evidence>
<dbReference type="SUPFAM" id="SSF51905">
    <property type="entry name" value="FAD/NAD(P)-binding domain"/>
    <property type="match status" value="1"/>
</dbReference>
<dbReference type="EMBL" id="BMES01000002">
    <property type="protein sequence ID" value="GGH23757.1"/>
    <property type="molecule type" value="Genomic_DNA"/>
</dbReference>
<comment type="caution">
    <text evidence="6">The sequence shown here is derived from an EMBL/GenBank/DDBJ whole genome shotgun (WGS) entry which is preliminary data.</text>
</comment>
<feature type="domain" description="Aminomethyltransferase C-terminal" evidence="4">
    <location>
        <begin position="900"/>
        <end position="985"/>
    </location>
</feature>
<dbReference type="Pfam" id="PF12831">
    <property type="entry name" value="FAD_oxidored"/>
    <property type="match status" value="1"/>
</dbReference>
<feature type="domain" description="SoxA A3" evidence="5">
    <location>
        <begin position="507"/>
        <end position="591"/>
    </location>
</feature>
<protein>
    <submittedName>
        <fullName evidence="6">Sarcosine oxidase subunit alpha</fullName>
    </submittedName>
</protein>
<reference evidence="6" key="2">
    <citation type="submission" date="2020-09" db="EMBL/GenBank/DDBJ databases">
        <authorList>
            <person name="Sun Q."/>
            <person name="Zhou Y."/>
        </authorList>
    </citation>
    <scope>NUCLEOTIDE SEQUENCE</scope>
    <source>
        <strain evidence="6">CGMCC 1.12214</strain>
    </source>
</reference>
<dbReference type="PRINTS" id="PR00469">
    <property type="entry name" value="PNDRDTASEII"/>
</dbReference>
<gene>
    <name evidence="6" type="ORF">GCM10007036_29710</name>
</gene>
<sequence>MISQPHRAPQGGLVDRSQTLRFRFDGRDYAGHPGDTLASALLANGVRLVGRSFKYHRPRGFLSAGPEEPNGIVELRTGARREPNTRATTAELFDGLEARSQNRWPSLAFDLLAVNGLAGPLFSAGFYYKTFMWPAAFWEKLYEPLIRRAAGLGRAAGAPDPDHYEKAFAFCDVLVIGAGPAGLAAALAAGRAGARVIVCEQDFALGGRLLSDRREIAGRPAGEWLRDAVAELESLPNVTITRRTTVYGAFDGGTFGAVERVADHLPVPPPHQPRQRAWRIVAKRSVLAAGSIERPVVFAGNDTPGVMLAGSVRTYVNRFAALPGREAVVFATVSEAWNTARDLAAAGARVAALVDPRPEPDPALAALAREIGAALHVDSVVSAASGGRALSTVTVRDAQGREQAVSCDLLAVSNGWNPTLHLTSHQNNKPAWNPAIDAFVPDKLPPGMSVAGAAAGRFALAEILAEGSQLGGEAASACGFVSPAPQDLDADPETPSSGPLWRVVGGKGKAFVDFQNDVTDADIELSAREGYRSVEHLKRYTTLGMATDQGKTSNLPGLALMAEQTGRSIPETGTTIFRPPFTPVAIGALAGHHRGKDFRPLRLSPTHAWSREQGAVFIESGLWMRAQYYPRAGEADWLQTVNREVLAVRGGVGICDVSTLGKIDVQGADAAEFLERVYINHWKSLPVGKARYGVMLREDGFVMDDGTTSRLGESHYLLTTTTANAGAVMQHLEFCHEVLWPELDLRLVSVSEQWAQMAVAGPRSRELLRGVVDAGHDISNEAMPYLAARAVTVGGGVPARLFRISFSGELAYEIAVPADYGHALATALTEAGRPLGVTPYGLEAMAVMRIEKGHAAGGELNGQTTARDLGLSRMMSTKKDYVGRVMAGREALVAPERPILVGLKPVDAGQRLRAGAHFVEVGALATMANDLGHMTSVAFSPNLGCWIGLGLLADGQKRIGGRVRAVDPVRNGDVEVEVCSPVFLDPEGTRLHG</sequence>
<dbReference type="InterPro" id="IPR028896">
    <property type="entry name" value="GcvT/YgfZ/DmdA"/>
</dbReference>
<dbReference type="Pfam" id="PF17806">
    <property type="entry name" value="SO_alpha_A3"/>
    <property type="match status" value="1"/>
</dbReference>
<comment type="similarity">
    <text evidence="1">Belongs to the GcvT family.</text>
</comment>
<dbReference type="InterPro" id="IPR006277">
    <property type="entry name" value="Sarcosine_oxidase_asu"/>
</dbReference>
<dbReference type="PRINTS" id="PR00368">
    <property type="entry name" value="FADPNR"/>
</dbReference>
<dbReference type="InterPro" id="IPR029043">
    <property type="entry name" value="GcvT/YgfZ_C"/>
</dbReference>